<name>A0A1B8TS18_9FLAO</name>
<reference evidence="7" key="1">
    <citation type="submission" date="2016-02" db="EMBL/GenBank/DDBJ databases">
        <authorList>
            <person name="Shin S.-K."/>
            <person name="Yi H."/>
            <person name="Kim E."/>
        </authorList>
    </citation>
    <scope>NUCLEOTIDE SEQUENCE [LARGE SCALE GENOMIC DNA]</scope>
    <source>
        <strain evidence="7">LPB0003</strain>
    </source>
</reference>
<evidence type="ECO:0000313" key="7">
    <source>
        <dbReference type="Proteomes" id="UP000092584"/>
    </source>
</evidence>
<dbReference type="GO" id="GO:0016020">
    <property type="term" value="C:membrane"/>
    <property type="evidence" value="ECO:0007669"/>
    <property type="project" value="UniProtKB-SubCell"/>
</dbReference>
<dbReference type="OrthoDB" id="122062at2"/>
<dbReference type="NCBIfam" id="NF037968">
    <property type="entry name" value="SemiSWEET_2"/>
    <property type="match status" value="1"/>
</dbReference>
<protein>
    <recommendedName>
        <fullName evidence="8">MtN3 and saliva related transmembrane protein</fullName>
    </recommendedName>
</protein>
<organism evidence="6 7">
    <name type="scientific">Polaribacter vadi</name>
    <dbReference type="NCBI Taxonomy" id="1774273"/>
    <lineage>
        <taxon>Bacteria</taxon>
        <taxon>Pseudomonadati</taxon>
        <taxon>Bacteroidota</taxon>
        <taxon>Flavobacteriia</taxon>
        <taxon>Flavobacteriales</taxon>
        <taxon>Flavobacteriaceae</taxon>
    </lineage>
</organism>
<comment type="caution">
    <text evidence="6">The sequence shown here is derived from an EMBL/GenBank/DDBJ whole genome shotgun (WGS) entry which is preliminary data.</text>
</comment>
<dbReference type="RefSeq" id="WP_065319448.1">
    <property type="nucleotide sequence ID" value="NZ_CP017477.1"/>
</dbReference>
<evidence type="ECO:0000256" key="5">
    <source>
        <dbReference type="SAM" id="Phobius"/>
    </source>
</evidence>
<dbReference type="Gene3D" id="1.20.1280.290">
    <property type="match status" value="1"/>
</dbReference>
<evidence type="ECO:0008006" key="8">
    <source>
        <dbReference type="Google" id="ProtNLM"/>
    </source>
</evidence>
<accession>A0A1B8TS18</accession>
<dbReference type="AlphaFoldDB" id="A0A1B8TS18"/>
<dbReference type="InterPro" id="IPR006603">
    <property type="entry name" value="PQ-loop_rpt"/>
</dbReference>
<evidence type="ECO:0000256" key="4">
    <source>
        <dbReference type="ARBA" id="ARBA00023136"/>
    </source>
</evidence>
<keyword evidence="2 5" id="KW-0812">Transmembrane</keyword>
<keyword evidence="7" id="KW-1185">Reference proteome</keyword>
<keyword evidence="3 5" id="KW-1133">Transmembrane helix</keyword>
<feature type="transmembrane region" description="Helical" evidence="5">
    <location>
        <begin position="61"/>
        <end position="80"/>
    </location>
</feature>
<evidence type="ECO:0000313" key="6">
    <source>
        <dbReference type="EMBL" id="OBY62461.1"/>
    </source>
</evidence>
<feature type="transmembrane region" description="Helical" evidence="5">
    <location>
        <begin position="35"/>
        <end position="55"/>
    </location>
</feature>
<dbReference type="Pfam" id="PF04193">
    <property type="entry name" value="PQ-loop"/>
    <property type="match status" value="1"/>
</dbReference>
<feature type="transmembrane region" description="Helical" evidence="5">
    <location>
        <begin position="6"/>
        <end position="23"/>
    </location>
</feature>
<dbReference type="Proteomes" id="UP000092584">
    <property type="component" value="Unassembled WGS sequence"/>
</dbReference>
<evidence type="ECO:0000256" key="1">
    <source>
        <dbReference type="ARBA" id="ARBA00004141"/>
    </source>
</evidence>
<gene>
    <name evidence="6" type="ORF">LPB3_09850</name>
</gene>
<dbReference type="KEGG" id="pob:LPB03_09840"/>
<dbReference type="InterPro" id="IPR047662">
    <property type="entry name" value="SemiSWEET"/>
</dbReference>
<proteinExistence type="predicted"/>
<evidence type="ECO:0000256" key="2">
    <source>
        <dbReference type="ARBA" id="ARBA00022692"/>
    </source>
</evidence>
<evidence type="ECO:0000256" key="3">
    <source>
        <dbReference type="ARBA" id="ARBA00022989"/>
    </source>
</evidence>
<comment type="subcellular location">
    <subcellularLocation>
        <location evidence="1">Membrane</location>
        <topology evidence="1">Multi-pass membrane protein</topology>
    </subcellularLocation>
</comment>
<dbReference type="GO" id="GO:0051119">
    <property type="term" value="F:sugar transmembrane transporter activity"/>
    <property type="evidence" value="ECO:0007669"/>
    <property type="project" value="InterPro"/>
</dbReference>
<sequence>MNIEIIGFLAGLFTTIAIVPQIIKAYKTKKVAHLSPVFFSILLIGVFLWALYGFLKEDYPIIITNSISFLLNGYMLFLYFKYK</sequence>
<dbReference type="EMBL" id="LSFM01000023">
    <property type="protein sequence ID" value="OBY62461.1"/>
    <property type="molecule type" value="Genomic_DNA"/>
</dbReference>
<keyword evidence="4 5" id="KW-0472">Membrane</keyword>